<dbReference type="InterPro" id="IPR008963">
    <property type="entry name" value="Purple_acid_Pase-like_N"/>
</dbReference>
<evidence type="ECO:0000256" key="7">
    <source>
        <dbReference type="SAM" id="MobiDB-lite"/>
    </source>
</evidence>
<keyword evidence="5" id="KW-0325">Glycoprotein</keyword>
<dbReference type="EC" id="3.1.3.2" evidence="6"/>
<proteinExistence type="inferred from homology"/>
<sequence>MDTDNIEEALSEPLLSESSAGQPSGEVSPAYSEFGDTHPEQRESICSIFGKIPTIAYILASMVIFIIVLFLAAGLMPLSTQIPPEYNYTNNTPPLMNQNLLNDTEPSGPKGIHISLTESPTAIHIQFSTTNIGKPVVEIAAKDNPSDTKKHDGESTTYLASDMCVKNQSADSTKNFVPPGQLHTIKVTDLKVNTDYVYRAGISTGQGIRWGDYINFRTSKPAGFIPTKSGNNSSIKPAITFLALADQGVANGTKHGDGAGQNVTRLITSLASNHTVDSIHIIGDLSYADGSTDIWDKYMDMIEPFASRIPTMVAVGNHEYDYTRGDGSKKDGSGIKTNETFHPSWGGSGFHDEGGECGVPFAKRFAAPNNGNSIFWYSFEQSLVHTIMLSSEHNMTRGSAQYKFLKADLSGINRTITPWVVVELHRPMYNSEKYATQDAIGIAMRYEIEELLHLHHVDLVLSGHYHAYLRSCDGLYQEKCSNGGPQHVTVGTGGAPLDCDVQLFPNHYTKKFDEDHFGVGRVTIYNASALLFEFVALGEEVVDDFWILRQRS</sequence>
<organism evidence="12 13">
    <name type="scientific">Skeletonema marinoi</name>
    <dbReference type="NCBI Taxonomy" id="267567"/>
    <lineage>
        <taxon>Eukaryota</taxon>
        <taxon>Sar</taxon>
        <taxon>Stramenopiles</taxon>
        <taxon>Ochrophyta</taxon>
        <taxon>Bacillariophyta</taxon>
        <taxon>Coscinodiscophyceae</taxon>
        <taxon>Thalassiosirophycidae</taxon>
        <taxon>Thalassiosirales</taxon>
        <taxon>Skeletonemataceae</taxon>
        <taxon>Skeletonema</taxon>
        <taxon>Skeletonema marinoi-dohrnii complex</taxon>
    </lineage>
</organism>
<feature type="domain" description="Purple acid phosphatase C-terminal" evidence="10">
    <location>
        <begin position="484"/>
        <end position="543"/>
    </location>
</feature>
<feature type="compositionally biased region" description="Low complexity" evidence="7">
    <location>
        <begin position="11"/>
        <end position="20"/>
    </location>
</feature>
<dbReference type="InterPro" id="IPR004843">
    <property type="entry name" value="Calcineurin-like_PHP"/>
</dbReference>
<evidence type="ECO:0000256" key="5">
    <source>
        <dbReference type="ARBA" id="ARBA00023180"/>
    </source>
</evidence>
<dbReference type="CDD" id="cd00839">
    <property type="entry name" value="MPP_PAPs"/>
    <property type="match status" value="1"/>
</dbReference>
<keyword evidence="8" id="KW-0472">Membrane</keyword>
<evidence type="ECO:0000256" key="2">
    <source>
        <dbReference type="ARBA" id="ARBA00011738"/>
    </source>
</evidence>
<dbReference type="InterPro" id="IPR015914">
    <property type="entry name" value="PAPs_N"/>
</dbReference>
<dbReference type="Proteomes" id="UP001224775">
    <property type="component" value="Unassembled WGS sequence"/>
</dbReference>
<dbReference type="PANTHER" id="PTHR45778">
    <property type="entry name" value="PURPLE ACID PHOSPHATASE-RELATED"/>
    <property type="match status" value="1"/>
</dbReference>
<feature type="region of interest" description="Disordered" evidence="7">
    <location>
        <begin position="1"/>
        <end position="37"/>
    </location>
</feature>
<comment type="similarity">
    <text evidence="6">Belongs to the metallophosphoesterase superfamily. Purple acid phosphatase family.</text>
</comment>
<dbReference type="GO" id="GO:0005576">
    <property type="term" value="C:extracellular region"/>
    <property type="evidence" value="ECO:0007669"/>
    <property type="project" value="UniProtKB-SubCell"/>
</dbReference>
<dbReference type="AlphaFoldDB" id="A0AAD9D4N8"/>
<protein>
    <recommendedName>
        <fullName evidence="6">Purple acid phosphatase</fullName>
        <ecNumber evidence="6">3.1.3.2</ecNumber>
    </recommendedName>
</protein>
<evidence type="ECO:0000256" key="1">
    <source>
        <dbReference type="ARBA" id="ARBA00004613"/>
    </source>
</evidence>
<dbReference type="GO" id="GO:0003993">
    <property type="term" value="F:acid phosphatase activity"/>
    <property type="evidence" value="ECO:0007669"/>
    <property type="project" value="UniProtKB-EC"/>
</dbReference>
<dbReference type="SUPFAM" id="SSF56300">
    <property type="entry name" value="Metallo-dependent phosphatases"/>
    <property type="match status" value="1"/>
</dbReference>
<dbReference type="Pfam" id="PF16656">
    <property type="entry name" value="Pur_ac_phosph_N"/>
    <property type="match status" value="1"/>
</dbReference>
<evidence type="ECO:0000259" key="11">
    <source>
        <dbReference type="Pfam" id="PF16656"/>
    </source>
</evidence>
<feature type="domain" description="Purple acid phosphatase N-terminal" evidence="11">
    <location>
        <begin position="109"/>
        <end position="218"/>
    </location>
</feature>
<dbReference type="Gene3D" id="3.60.21.10">
    <property type="match status" value="1"/>
</dbReference>
<keyword evidence="8" id="KW-0812">Transmembrane</keyword>
<keyword evidence="8" id="KW-1133">Transmembrane helix</keyword>
<evidence type="ECO:0000256" key="6">
    <source>
        <dbReference type="RuleBase" id="RU361203"/>
    </source>
</evidence>
<evidence type="ECO:0000259" key="9">
    <source>
        <dbReference type="Pfam" id="PF00149"/>
    </source>
</evidence>
<dbReference type="InterPro" id="IPR041792">
    <property type="entry name" value="MPP_PAP"/>
</dbReference>
<dbReference type="SUPFAM" id="SSF49363">
    <property type="entry name" value="Purple acid phosphatase, N-terminal domain"/>
    <property type="match status" value="1"/>
</dbReference>
<evidence type="ECO:0000256" key="8">
    <source>
        <dbReference type="SAM" id="Phobius"/>
    </source>
</evidence>
<gene>
    <name evidence="12" type="ORF">QTG54_016407</name>
</gene>
<feature type="transmembrane region" description="Helical" evidence="8">
    <location>
        <begin position="55"/>
        <end position="78"/>
    </location>
</feature>
<evidence type="ECO:0000259" key="10">
    <source>
        <dbReference type="Pfam" id="PF14008"/>
    </source>
</evidence>
<evidence type="ECO:0000256" key="4">
    <source>
        <dbReference type="ARBA" id="ARBA00022729"/>
    </source>
</evidence>
<name>A0AAD9D4N8_9STRA</name>
<dbReference type="PANTHER" id="PTHR45778:SF7">
    <property type="entry name" value="PURPLE ACID PHOSPHATASE"/>
    <property type="match status" value="1"/>
</dbReference>
<dbReference type="InterPro" id="IPR029052">
    <property type="entry name" value="Metallo-depent_PP-like"/>
</dbReference>
<dbReference type="Pfam" id="PF14008">
    <property type="entry name" value="Metallophos_C"/>
    <property type="match status" value="1"/>
</dbReference>
<comment type="subcellular location">
    <subcellularLocation>
        <location evidence="1">Secreted</location>
    </subcellularLocation>
</comment>
<dbReference type="InterPro" id="IPR025733">
    <property type="entry name" value="PAPs_C"/>
</dbReference>
<dbReference type="Gene3D" id="2.60.40.380">
    <property type="entry name" value="Purple acid phosphatase-like, N-terminal"/>
    <property type="match status" value="1"/>
</dbReference>
<evidence type="ECO:0000256" key="3">
    <source>
        <dbReference type="ARBA" id="ARBA00022525"/>
    </source>
</evidence>
<keyword evidence="13" id="KW-1185">Reference proteome</keyword>
<evidence type="ECO:0000313" key="13">
    <source>
        <dbReference type="Proteomes" id="UP001224775"/>
    </source>
</evidence>
<accession>A0AAD9D4N8</accession>
<keyword evidence="4" id="KW-0732">Signal</keyword>
<reference evidence="12" key="1">
    <citation type="submission" date="2023-06" db="EMBL/GenBank/DDBJ databases">
        <title>Survivors Of The Sea: Transcriptome response of Skeletonema marinoi to long-term dormancy.</title>
        <authorList>
            <person name="Pinder M.I.M."/>
            <person name="Kourtchenko O."/>
            <person name="Robertson E.K."/>
            <person name="Larsson T."/>
            <person name="Maumus F."/>
            <person name="Osuna-Cruz C.M."/>
            <person name="Vancaester E."/>
            <person name="Stenow R."/>
            <person name="Vandepoele K."/>
            <person name="Ploug H."/>
            <person name="Bruchert V."/>
            <person name="Godhe A."/>
            <person name="Topel M."/>
        </authorList>
    </citation>
    <scope>NUCLEOTIDE SEQUENCE</scope>
    <source>
        <strain evidence="12">R05AC</strain>
    </source>
</reference>
<feature type="domain" description="Calcineurin-like phosphoesterase" evidence="9">
    <location>
        <begin position="256"/>
        <end position="468"/>
    </location>
</feature>
<keyword evidence="3" id="KW-0964">Secreted</keyword>
<dbReference type="EMBL" id="JATAAI010000056">
    <property type="protein sequence ID" value="KAK1732869.1"/>
    <property type="molecule type" value="Genomic_DNA"/>
</dbReference>
<comment type="caution">
    <text evidence="12">The sequence shown here is derived from an EMBL/GenBank/DDBJ whole genome shotgun (WGS) entry which is preliminary data.</text>
</comment>
<keyword evidence="6 12" id="KW-0378">Hydrolase</keyword>
<comment type="subunit">
    <text evidence="2">Homodimer.</text>
</comment>
<dbReference type="Pfam" id="PF00149">
    <property type="entry name" value="Metallophos"/>
    <property type="match status" value="1"/>
</dbReference>
<evidence type="ECO:0000313" key="12">
    <source>
        <dbReference type="EMBL" id="KAK1732869.1"/>
    </source>
</evidence>
<dbReference type="GO" id="GO:0046872">
    <property type="term" value="F:metal ion binding"/>
    <property type="evidence" value="ECO:0007669"/>
    <property type="project" value="InterPro"/>
</dbReference>
<comment type="catalytic activity">
    <reaction evidence="6">
        <text>a phosphate monoester + H2O = an alcohol + phosphate</text>
        <dbReference type="Rhea" id="RHEA:15017"/>
        <dbReference type="ChEBI" id="CHEBI:15377"/>
        <dbReference type="ChEBI" id="CHEBI:30879"/>
        <dbReference type="ChEBI" id="CHEBI:43474"/>
        <dbReference type="ChEBI" id="CHEBI:67140"/>
        <dbReference type="EC" id="3.1.3.2"/>
    </reaction>
</comment>
<feature type="compositionally biased region" description="Acidic residues" evidence="7">
    <location>
        <begin position="1"/>
        <end position="10"/>
    </location>
</feature>